<evidence type="ECO:0000256" key="2">
    <source>
        <dbReference type="ARBA" id="ARBA00022649"/>
    </source>
</evidence>
<feature type="region of interest" description="Disordered" evidence="9">
    <location>
        <begin position="47"/>
        <end position="79"/>
    </location>
</feature>
<keyword evidence="5 8" id="KW-0378">Hydrolase</keyword>
<keyword evidence="3 8" id="KW-0540">Nuclease</keyword>
<proteinExistence type="inferred from homology"/>
<comment type="function">
    <text evidence="8">Toxic component of a toxin-antitoxin (TA) system. An RNase.</text>
</comment>
<evidence type="ECO:0000256" key="5">
    <source>
        <dbReference type="ARBA" id="ARBA00022801"/>
    </source>
</evidence>
<dbReference type="Proteomes" id="UP000279859">
    <property type="component" value="Unassembled WGS sequence"/>
</dbReference>
<accession>A0A3M8LHQ8</accession>
<evidence type="ECO:0000256" key="6">
    <source>
        <dbReference type="ARBA" id="ARBA00022842"/>
    </source>
</evidence>
<dbReference type="GO" id="GO:0090729">
    <property type="term" value="F:toxin activity"/>
    <property type="evidence" value="ECO:0007669"/>
    <property type="project" value="UniProtKB-KW"/>
</dbReference>
<dbReference type="PANTHER" id="PTHR33653:SF1">
    <property type="entry name" value="RIBONUCLEASE VAPC2"/>
    <property type="match status" value="1"/>
</dbReference>
<dbReference type="InterPro" id="IPR002716">
    <property type="entry name" value="PIN_dom"/>
</dbReference>
<dbReference type="PANTHER" id="PTHR33653">
    <property type="entry name" value="RIBONUCLEASE VAPC2"/>
    <property type="match status" value="1"/>
</dbReference>
<dbReference type="Gene3D" id="3.40.50.1010">
    <property type="entry name" value="5'-nuclease"/>
    <property type="match status" value="1"/>
</dbReference>
<organism evidence="11 12">
    <name type="scientific">Cryobacterium tepidiphilum</name>
    <dbReference type="NCBI Taxonomy" id="2486026"/>
    <lineage>
        <taxon>Bacteria</taxon>
        <taxon>Bacillati</taxon>
        <taxon>Actinomycetota</taxon>
        <taxon>Actinomycetes</taxon>
        <taxon>Micrococcales</taxon>
        <taxon>Microbacteriaceae</taxon>
        <taxon>Cryobacterium</taxon>
    </lineage>
</organism>
<dbReference type="HAMAP" id="MF_00265">
    <property type="entry name" value="VapC_Nob1"/>
    <property type="match status" value="1"/>
</dbReference>
<dbReference type="EC" id="3.1.-.-" evidence="8"/>
<dbReference type="SUPFAM" id="SSF88723">
    <property type="entry name" value="PIN domain-like"/>
    <property type="match status" value="1"/>
</dbReference>
<evidence type="ECO:0000313" key="12">
    <source>
        <dbReference type="Proteomes" id="UP000279859"/>
    </source>
</evidence>
<feature type="compositionally biased region" description="Basic residues" evidence="9">
    <location>
        <begin position="47"/>
        <end position="72"/>
    </location>
</feature>
<evidence type="ECO:0000313" key="11">
    <source>
        <dbReference type="EMBL" id="RNE64018.1"/>
    </source>
</evidence>
<sequence length="213" mass="23135">MLHHASDADFVDLRGAATARRGVGANRTIDLRAHPGRCLPGVRFAARGRRRPAGDRRRARSLGRARRRRRGLCRAPSARHAAGRSRRAVTVVVDTSILIDVLRGEPAAASVLRVARQAGSLHASEVTRLEVLAGMRAREEDATRVLFGAFTWHPVGEELAEIAGELGRHWLPGSRGIDSADLAIAATAIALDAQLLTRNIKHFPMFPDLSAPY</sequence>
<name>A0A3M8LHQ8_9MICO</name>
<dbReference type="GO" id="GO:0004540">
    <property type="term" value="F:RNA nuclease activity"/>
    <property type="evidence" value="ECO:0007669"/>
    <property type="project" value="InterPro"/>
</dbReference>
<evidence type="ECO:0000256" key="8">
    <source>
        <dbReference type="HAMAP-Rule" id="MF_00265"/>
    </source>
</evidence>
<feature type="binding site" evidence="8">
    <location>
        <position position="94"/>
    </location>
    <ligand>
        <name>Mg(2+)</name>
        <dbReference type="ChEBI" id="CHEBI:18420"/>
    </ligand>
</feature>
<keyword evidence="4 8" id="KW-0479">Metal-binding</keyword>
<dbReference type="InterPro" id="IPR050556">
    <property type="entry name" value="Type_II_TA_system_RNase"/>
</dbReference>
<dbReference type="GO" id="GO:0016787">
    <property type="term" value="F:hydrolase activity"/>
    <property type="evidence" value="ECO:0007669"/>
    <property type="project" value="UniProtKB-KW"/>
</dbReference>
<dbReference type="AlphaFoldDB" id="A0A3M8LHQ8"/>
<reference evidence="11 12" key="1">
    <citation type="submission" date="2018-11" db="EMBL/GenBank/DDBJ databases">
        <title>Cryobacterium sp. nov., isolated from rhizosphere soil of lettuce.</title>
        <authorList>
            <person name="Wang Y."/>
        </authorList>
    </citation>
    <scope>NUCLEOTIDE SEQUENCE [LARGE SCALE GENOMIC DNA]</scope>
    <source>
        <strain evidence="11 12">NEAU-85</strain>
    </source>
</reference>
<evidence type="ECO:0000256" key="9">
    <source>
        <dbReference type="SAM" id="MobiDB-lite"/>
    </source>
</evidence>
<protein>
    <recommendedName>
        <fullName evidence="8">Ribonuclease VapC</fullName>
        <shortName evidence="8">RNase VapC</shortName>
        <ecNumber evidence="8">3.1.-.-</ecNumber>
    </recommendedName>
    <alternativeName>
        <fullName evidence="8">Toxin VapC</fullName>
    </alternativeName>
</protein>
<keyword evidence="2 8" id="KW-1277">Toxin-antitoxin system</keyword>
<comment type="caution">
    <text evidence="11">The sequence shown here is derived from an EMBL/GenBank/DDBJ whole genome shotgun (WGS) entry which is preliminary data.</text>
</comment>
<gene>
    <name evidence="8" type="primary">vapC</name>
    <name evidence="11" type="ORF">EEJ31_05485</name>
</gene>
<evidence type="ECO:0000256" key="3">
    <source>
        <dbReference type="ARBA" id="ARBA00022722"/>
    </source>
</evidence>
<evidence type="ECO:0000256" key="1">
    <source>
        <dbReference type="ARBA" id="ARBA00001946"/>
    </source>
</evidence>
<evidence type="ECO:0000256" key="4">
    <source>
        <dbReference type="ARBA" id="ARBA00022723"/>
    </source>
</evidence>
<comment type="cofactor">
    <cofactor evidence="1 8">
        <name>Mg(2+)</name>
        <dbReference type="ChEBI" id="CHEBI:18420"/>
    </cofactor>
</comment>
<evidence type="ECO:0000256" key="7">
    <source>
        <dbReference type="ARBA" id="ARBA00038093"/>
    </source>
</evidence>
<feature type="binding site" evidence="8">
    <location>
        <position position="181"/>
    </location>
    <ligand>
        <name>Mg(2+)</name>
        <dbReference type="ChEBI" id="CHEBI:18420"/>
    </ligand>
</feature>
<dbReference type="Pfam" id="PF01850">
    <property type="entry name" value="PIN"/>
    <property type="match status" value="1"/>
</dbReference>
<keyword evidence="6 8" id="KW-0460">Magnesium</keyword>
<dbReference type="EMBL" id="RDSR01000006">
    <property type="protein sequence ID" value="RNE64018.1"/>
    <property type="molecule type" value="Genomic_DNA"/>
</dbReference>
<evidence type="ECO:0000259" key="10">
    <source>
        <dbReference type="Pfam" id="PF01850"/>
    </source>
</evidence>
<keyword evidence="12" id="KW-1185">Reference proteome</keyword>
<dbReference type="GO" id="GO:0000287">
    <property type="term" value="F:magnesium ion binding"/>
    <property type="evidence" value="ECO:0007669"/>
    <property type="project" value="UniProtKB-UniRule"/>
</dbReference>
<comment type="similarity">
    <text evidence="7 8">Belongs to the PINc/VapC protein family.</text>
</comment>
<dbReference type="InterPro" id="IPR022907">
    <property type="entry name" value="VapC_family"/>
</dbReference>
<dbReference type="InterPro" id="IPR029060">
    <property type="entry name" value="PIN-like_dom_sf"/>
</dbReference>
<feature type="domain" description="PIN" evidence="10">
    <location>
        <begin position="91"/>
        <end position="199"/>
    </location>
</feature>
<keyword evidence="8" id="KW-0800">Toxin</keyword>